<feature type="region of interest" description="Disordered" evidence="5">
    <location>
        <begin position="305"/>
        <end position="338"/>
    </location>
</feature>
<evidence type="ECO:0000256" key="3">
    <source>
        <dbReference type="ARBA" id="ARBA00023125"/>
    </source>
</evidence>
<dbReference type="SUPFAM" id="SSF53850">
    <property type="entry name" value="Periplasmic binding protein-like II"/>
    <property type="match status" value="1"/>
</dbReference>
<feature type="domain" description="HTH lysR-type" evidence="6">
    <location>
        <begin position="12"/>
        <end position="69"/>
    </location>
</feature>
<dbReference type="PROSITE" id="PS50931">
    <property type="entry name" value="HTH_LYSR"/>
    <property type="match status" value="1"/>
</dbReference>
<dbReference type="InterPro" id="IPR036388">
    <property type="entry name" value="WH-like_DNA-bd_sf"/>
</dbReference>
<evidence type="ECO:0000256" key="5">
    <source>
        <dbReference type="SAM" id="MobiDB-lite"/>
    </source>
</evidence>
<dbReference type="PANTHER" id="PTHR30419">
    <property type="entry name" value="HTH-TYPE TRANSCRIPTIONAL REGULATOR YBHD"/>
    <property type="match status" value="1"/>
</dbReference>
<protein>
    <submittedName>
        <fullName evidence="7">LysR family transcriptional regulator</fullName>
    </submittedName>
</protein>
<name>A0ABT6WM71_9ACTN</name>
<dbReference type="Pfam" id="PF03466">
    <property type="entry name" value="LysR_substrate"/>
    <property type="match status" value="1"/>
</dbReference>
<comment type="caution">
    <text evidence="7">The sequence shown here is derived from an EMBL/GenBank/DDBJ whole genome shotgun (WGS) entry which is preliminary data.</text>
</comment>
<sequence>MAGGVGEHHREVEIRQLSYVEAVARYGGFTRAAERLHVAQSAVSAQVRALEVELGVTLFARTTRRVALTPAGEMFVARARRILAELDGARSEMTEITAVVSGRVTIGATAALGPYDLAGALTRFRDRYPGIAVRLRSGRVTGLLGACDTGELDLVIGPLHADLPPRFDAVPLADEQLVLALPPGHTMAGGGRLTLGEVRDEPFVSMPPGSGLRWILEDAARAAGFLPRVHFETHSLPAVRELVAAGLGVGLLSRTVAEQPGGPVIAVRHLHPPPVHPPIGVMRHRERPLSAAARSLRHHLVEIAGRDLRPEPPATSASAPASGLEEFDVEEPSAVAMS</sequence>
<dbReference type="Proteomes" id="UP001241758">
    <property type="component" value="Unassembled WGS sequence"/>
</dbReference>
<reference evidence="7 8" key="1">
    <citation type="submission" date="2023-05" db="EMBL/GenBank/DDBJ databases">
        <title>Actinoplanes sp. NEAU-A12 genome sequencing.</title>
        <authorList>
            <person name="Wang Z.-S."/>
        </authorList>
    </citation>
    <scope>NUCLEOTIDE SEQUENCE [LARGE SCALE GENOMIC DNA]</scope>
    <source>
        <strain evidence="7 8">NEAU-A12</strain>
    </source>
</reference>
<comment type="similarity">
    <text evidence="1">Belongs to the LysR transcriptional regulatory family.</text>
</comment>
<keyword evidence="4" id="KW-0804">Transcription</keyword>
<dbReference type="SUPFAM" id="SSF46785">
    <property type="entry name" value="Winged helix' DNA-binding domain"/>
    <property type="match status" value="1"/>
</dbReference>
<dbReference type="EMBL" id="JASCTH010000012">
    <property type="protein sequence ID" value="MDI6100829.1"/>
    <property type="molecule type" value="Genomic_DNA"/>
</dbReference>
<organism evidence="7 8">
    <name type="scientific">Actinoplanes sandaracinus</name>
    <dbReference type="NCBI Taxonomy" id="3045177"/>
    <lineage>
        <taxon>Bacteria</taxon>
        <taxon>Bacillati</taxon>
        <taxon>Actinomycetota</taxon>
        <taxon>Actinomycetes</taxon>
        <taxon>Micromonosporales</taxon>
        <taxon>Micromonosporaceae</taxon>
        <taxon>Actinoplanes</taxon>
    </lineage>
</organism>
<dbReference type="Gene3D" id="3.40.190.290">
    <property type="match status" value="1"/>
</dbReference>
<dbReference type="RefSeq" id="WP_282761661.1">
    <property type="nucleotide sequence ID" value="NZ_JASCTH010000012.1"/>
</dbReference>
<evidence type="ECO:0000256" key="2">
    <source>
        <dbReference type="ARBA" id="ARBA00023015"/>
    </source>
</evidence>
<dbReference type="InterPro" id="IPR036390">
    <property type="entry name" value="WH_DNA-bd_sf"/>
</dbReference>
<dbReference type="PRINTS" id="PR00039">
    <property type="entry name" value="HTHLYSR"/>
</dbReference>
<gene>
    <name evidence="7" type="ORF">QLQ12_19645</name>
</gene>
<dbReference type="InterPro" id="IPR050950">
    <property type="entry name" value="HTH-type_LysR_regulators"/>
</dbReference>
<keyword evidence="3" id="KW-0238">DNA-binding</keyword>
<keyword evidence="2" id="KW-0805">Transcription regulation</keyword>
<evidence type="ECO:0000313" key="8">
    <source>
        <dbReference type="Proteomes" id="UP001241758"/>
    </source>
</evidence>
<evidence type="ECO:0000256" key="1">
    <source>
        <dbReference type="ARBA" id="ARBA00009437"/>
    </source>
</evidence>
<evidence type="ECO:0000259" key="6">
    <source>
        <dbReference type="PROSITE" id="PS50931"/>
    </source>
</evidence>
<evidence type="ECO:0000313" key="7">
    <source>
        <dbReference type="EMBL" id="MDI6100829.1"/>
    </source>
</evidence>
<evidence type="ECO:0000256" key="4">
    <source>
        <dbReference type="ARBA" id="ARBA00023163"/>
    </source>
</evidence>
<dbReference type="Gene3D" id="1.10.10.10">
    <property type="entry name" value="Winged helix-like DNA-binding domain superfamily/Winged helix DNA-binding domain"/>
    <property type="match status" value="1"/>
</dbReference>
<dbReference type="CDD" id="cd05466">
    <property type="entry name" value="PBP2_LTTR_substrate"/>
    <property type="match status" value="1"/>
</dbReference>
<proteinExistence type="inferred from homology"/>
<dbReference type="InterPro" id="IPR000847">
    <property type="entry name" value="LysR_HTH_N"/>
</dbReference>
<dbReference type="Pfam" id="PF00126">
    <property type="entry name" value="HTH_1"/>
    <property type="match status" value="1"/>
</dbReference>
<keyword evidence="8" id="KW-1185">Reference proteome</keyword>
<dbReference type="InterPro" id="IPR005119">
    <property type="entry name" value="LysR_subst-bd"/>
</dbReference>
<accession>A0ABT6WM71</accession>